<comment type="similarity">
    <text evidence="1">Belongs to the glycosyltransferase 34 family.</text>
</comment>
<dbReference type="Proteomes" id="UP000076632">
    <property type="component" value="Unassembled WGS sequence"/>
</dbReference>
<evidence type="ECO:0000256" key="4">
    <source>
        <dbReference type="SAM" id="MobiDB-lite"/>
    </source>
</evidence>
<evidence type="ECO:0000313" key="6">
    <source>
        <dbReference type="EMBL" id="KZF23715.1"/>
    </source>
</evidence>
<dbReference type="InterPro" id="IPR008630">
    <property type="entry name" value="Glyco_trans_34"/>
</dbReference>
<evidence type="ECO:0000256" key="3">
    <source>
        <dbReference type="ARBA" id="ARBA00022679"/>
    </source>
</evidence>
<organism evidence="6 7">
    <name type="scientific">Xylona heveae (strain CBS 132557 / TC161)</name>
    <dbReference type="NCBI Taxonomy" id="1328760"/>
    <lineage>
        <taxon>Eukaryota</taxon>
        <taxon>Fungi</taxon>
        <taxon>Dikarya</taxon>
        <taxon>Ascomycota</taxon>
        <taxon>Pezizomycotina</taxon>
        <taxon>Xylonomycetes</taxon>
        <taxon>Xylonales</taxon>
        <taxon>Xylonaceae</taxon>
        <taxon>Xylona</taxon>
    </lineage>
</organism>
<dbReference type="PANTHER" id="PTHR31306:SF5">
    <property type="entry name" value="ALPHA-1,6-MANNOSYLTRANSFERASE MNN10-RELATED"/>
    <property type="match status" value="1"/>
</dbReference>
<reference evidence="6 7" key="1">
    <citation type="journal article" date="2016" name="Fungal Biol.">
        <title>The genome of Xylona heveae provides a window into fungal endophytism.</title>
        <authorList>
            <person name="Gazis R."/>
            <person name="Kuo A."/>
            <person name="Riley R."/>
            <person name="LaButti K."/>
            <person name="Lipzen A."/>
            <person name="Lin J."/>
            <person name="Amirebrahimi M."/>
            <person name="Hesse C.N."/>
            <person name="Spatafora J.W."/>
            <person name="Henrissat B."/>
            <person name="Hainaut M."/>
            <person name="Grigoriev I.V."/>
            <person name="Hibbett D.S."/>
        </authorList>
    </citation>
    <scope>NUCLEOTIDE SEQUENCE [LARGE SCALE GENOMIC DNA]</scope>
    <source>
        <strain evidence="6 7">TC161</strain>
    </source>
</reference>
<dbReference type="GO" id="GO:0000032">
    <property type="term" value="P:cell wall mannoprotein biosynthetic process"/>
    <property type="evidence" value="ECO:0007669"/>
    <property type="project" value="EnsemblFungi"/>
</dbReference>
<dbReference type="GO" id="GO:0000009">
    <property type="term" value="F:alpha-1,6-mannosyltransferase activity"/>
    <property type="evidence" value="ECO:0007669"/>
    <property type="project" value="EnsemblFungi"/>
</dbReference>
<dbReference type="Gene3D" id="3.90.550.10">
    <property type="entry name" value="Spore Coat Polysaccharide Biosynthesis Protein SpsA, Chain A"/>
    <property type="match status" value="1"/>
</dbReference>
<evidence type="ECO:0000256" key="5">
    <source>
        <dbReference type="SAM" id="Phobius"/>
    </source>
</evidence>
<sequence length="470" mass="54321">MSLSRSPSPHIGGGWSSPGLTSPSPHGTSTPTNAYSSMNGGSNTVTWASAKARSAQVNGYPSFSTKNSGFFGRHFRSLSQSLPKWNAGASRSYAEKEKLGRGRWYPNRGSTLGNLRTFIGRLLRRSKIRAMLLLTIVLGLLLFYLTPLHHWYRRSAFFGGGSKFVVILGANQGGGVMEWKGAREWAIERDSVRNKREYARRWGYELEIVDMSTKKRYAHEWRESWEKVDTLRNAMRKYPKAEWFWWLDLHTLIMEPSYSLQSHIFNQLATNTYRDINIYNPLNISHPPTESYLDPESLSAVGDGKPESIDIIVPQDCGGFNLGSFFVRRSPWTDRLLDIWWDPVLYEQKHMEWEHKEQDALEYLYANHPWIRPHTAFIPQRKLNSFPPGACSDNGEDSRIHYAEKDRDFLVNMAGCEWGRDCWGEMYSYRQLSNKLNRSGWEKFKDSVSETYKKLRATKKTKQTEEKKKD</sequence>
<proteinExistence type="inferred from homology"/>
<dbReference type="GeneID" id="28896162"/>
<dbReference type="InterPro" id="IPR029044">
    <property type="entry name" value="Nucleotide-diphossugar_trans"/>
</dbReference>
<keyword evidence="7" id="KW-1185">Reference proteome</keyword>
<name>A0A165HLY9_XYLHT</name>
<feature type="region of interest" description="Disordered" evidence="4">
    <location>
        <begin position="1"/>
        <end position="37"/>
    </location>
</feature>
<keyword evidence="5" id="KW-1133">Transmembrane helix</keyword>
<evidence type="ECO:0000256" key="2">
    <source>
        <dbReference type="ARBA" id="ARBA00022676"/>
    </source>
</evidence>
<dbReference type="OMA" id="GEMYHYR"/>
<keyword evidence="3 6" id="KW-0808">Transferase</keyword>
<dbReference type="RefSeq" id="XP_018189270.1">
    <property type="nucleotide sequence ID" value="XM_018331025.1"/>
</dbReference>
<dbReference type="GO" id="GO:0007114">
    <property type="term" value="P:cell budding"/>
    <property type="evidence" value="ECO:0007669"/>
    <property type="project" value="EnsemblFungi"/>
</dbReference>
<dbReference type="InParanoid" id="A0A165HLY9"/>
<dbReference type="STRING" id="1328760.A0A165HLY9"/>
<dbReference type="EMBL" id="KV407457">
    <property type="protein sequence ID" value="KZF23715.1"/>
    <property type="molecule type" value="Genomic_DNA"/>
</dbReference>
<dbReference type="GO" id="GO:0006487">
    <property type="term" value="P:protein N-linked glycosylation"/>
    <property type="evidence" value="ECO:0007669"/>
    <property type="project" value="EnsemblFungi"/>
</dbReference>
<dbReference type="OrthoDB" id="407658at2759"/>
<dbReference type="PANTHER" id="PTHR31306">
    <property type="entry name" value="ALPHA-1,6-MANNOSYLTRANSFERASE MNN11-RELATED"/>
    <property type="match status" value="1"/>
</dbReference>
<evidence type="ECO:0000256" key="1">
    <source>
        <dbReference type="ARBA" id="ARBA00005664"/>
    </source>
</evidence>
<keyword evidence="5" id="KW-0812">Transmembrane</keyword>
<dbReference type="FunCoup" id="A0A165HLY9">
    <property type="interactions" value="128"/>
</dbReference>
<keyword evidence="5" id="KW-0472">Membrane</keyword>
<feature type="transmembrane region" description="Helical" evidence="5">
    <location>
        <begin position="131"/>
        <end position="152"/>
    </location>
</feature>
<feature type="compositionally biased region" description="Low complexity" evidence="4">
    <location>
        <begin position="17"/>
        <end position="32"/>
    </location>
</feature>
<dbReference type="GO" id="GO:0000917">
    <property type="term" value="P:division septum assembly"/>
    <property type="evidence" value="ECO:0007669"/>
    <property type="project" value="EnsemblFungi"/>
</dbReference>
<dbReference type="FunFam" id="3.90.550.10:FF:000117">
    <property type="entry name" value="Glycosyltransferase family 34 protein"/>
    <property type="match status" value="1"/>
</dbReference>
<protein>
    <submittedName>
        <fullName evidence="6">Glycosyltransferase family 34 protein</fullName>
    </submittedName>
</protein>
<dbReference type="GO" id="GO:0000136">
    <property type="term" value="C:mannan polymerase complex"/>
    <property type="evidence" value="ECO:0007669"/>
    <property type="project" value="EnsemblFungi"/>
</dbReference>
<evidence type="ECO:0000313" key="7">
    <source>
        <dbReference type="Proteomes" id="UP000076632"/>
    </source>
</evidence>
<keyword evidence="2" id="KW-0328">Glycosyltransferase</keyword>
<gene>
    <name evidence="6" type="ORF">L228DRAFT_238243</name>
</gene>
<dbReference type="Pfam" id="PF05637">
    <property type="entry name" value="Glyco_transf_34"/>
    <property type="match status" value="1"/>
</dbReference>
<accession>A0A165HLY9</accession>
<dbReference type="AlphaFoldDB" id="A0A165HLY9"/>